<feature type="domain" description="Glucose-1-phosphate adenylyltransferase/Bifunctional protein GlmU-like C-terminal hexapeptide" evidence="4">
    <location>
        <begin position="250"/>
        <end position="318"/>
    </location>
</feature>
<dbReference type="Gene3D" id="2.160.10.10">
    <property type="entry name" value="Hexapeptide repeat proteins"/>
    <property type="match status" value="1"/>
</dbReference>
<dbReference type="InterPro" id="IPR011831">
    <property type="entry name" value="ADP-Glc_PPase"/>
</dbReference>
<evidence type="ECO:0000313" key="6">
    <source>
        <dbReference type="Proteomes" id="UP000525923"/>
    </source>
</evidence>
<evidence type="ECO:0000259" key="4">
    <source>
        <dbReference type="Pfam" id="PF24894"/>
    </source>
</evidence>
<keyword evidence="5" id="KW-0808">Transferase</keyword>
<evidence type="ECO:0000256" key="1">
    <source>
        <dbReference type="ARBA" id="ARBA00010443"/>
    </source>
</evidence>
<comment type="caution">
    <text evidence="5">The sequence shown here is derived from an EMBL/GenBank/DDBJ whole genome shotgun (WGS) entry which is preliminary data.</text>
</comment>
<dbReference type="InterPro" id="IPR056818">
    <property type="entry name" value="GlmU/GlgC-like_hexapep"/>
</dbReference>
<evidence type="ECO:0000259" key="3">
    <source>
        <dbReference type="Pfam" id="PF00483"/>
    </source>
</evidence>
<keyword evidence="5" id="KW-0548">Nucleotidyltransferase</keyword>
<dbReference type="Proteomes" id="UP000525923">
    <property type="component" value="Unassembled WGS sequence"/>
</dbReference>
<keyword evidence="2" id="KW-0320">Glycogen biosynthesis</keyword>
<keyword evidence="6" id="KW-1185">Reference proteome</keyword>
<dbReference type="AlphaFoldDB" id="A0A7W8FVZ1"/>
<protein>
    <submittedName>
        <fullName evidence="5">Glucose-1-phosphate adenylyltransferase</fullName>
        <ecNumber evidence="5">2.7.7.27</ecNumber>
    </submittedName>
</protein>
<proteinExistence type="inferred from homology"/>
<dbReference type="EC" id="2.7.7.27" evidence="5"/>
<dbReference type="PANTHER" id="PTHR43523">
    <property type="entry name" value="GLUCOSE-1-PHOSPHATE ADENYLYLTRANSFERASE-RELATED"/>
    <property type="match status" value="1"/>
</dbReference>
<sequence>MKLVAIIDATVKLPGLEDLTLYRSAASIPFAGRYRLIDFTLSNIVNSGITSVGVFPSYPFVSLMDHIGRGKSWDLDRRKDGLFFLPVSTKDSGQMSVGGFAALEEHMVFFERSRQEYAVITNCFTVSQIDYEDMLESHIESGADVTEAVSNGQPLRSYILKRSLLIEFLKNYRQNQVFSVEDCVRRKKSSYKFGVYEYEGYCAVIDSIDSYFKASMDLLEPEKRNALFLPERPIYTKVKDEPPTRYMKGSSVKRALVANGSTIRGTVVDSIISRAVVIKENTKADHCIIMQKCTIEENCDLAYVIADKNVFIEAGTVLKGTAEEPIVLRKGERILKEEVR</sequence>
<dbReference type="OrthoDB" id="9801810at2"/>
<dbReference type="RefSeq" id="WP_135503341.1">
    <property type="nucleotide sequence ID" value="NZ_JACHHE010000008.1"/>
</dbReference>
<dbReference type="Pfam" id="PF00483">
    <property type="entry name" value="NTP_transferase"/>
    <property type="match status" value="1"/>
</dbReference>
<dbReference type="SUPFAM" id="SSF53448">
    <property type="entry name" value="Nucleotide-diphospho-sugar transferases"/>
    <property type="match status" value="1"/>
</dbReference>
<evidence type="ECO:0000256" key="2">
    <source>
        <dbReference type="ARBA" id="ARBA00023056"/>
    </source>
</evidence>
<dbReference type="CDD" id="cd02508">
    <property type="entry name" value="ADP_Glucose_PP"/>
    <property type="match status" value="1"/>
</dbReference>
<reference evidence="5 6" key="1">
    <citation type="submission" date="2020-08" db="EMBL/GenBank/DDBJ databases">
        <title>Genomic Encyclopedia of Type Strains, Phase IV (KMG-IV): sequencing the most valuable type-strain genomes for metagenomic binning, comparative biology and taxonomic classification.</title>
        <authorList>
            <person name="Goeker M."/>
        </authorList>
    </citation>
    <scope>NUCLEOTIDE SEQUENCE [LARGE SCALE GENOMIC DNA]</scope>
    <source>
        <strain evidence="5 6">DSM 15895</strain>
    </source>
</reference>
<dbReference type="SUPFAM" id="SSF51161">
    <property type="entry name" value="Trimeric LpxA-like enzymes"/>
    <property type="match status" value="1"/>
</dbReference>
<dbReference type="InterPro" id="IPR011004">
    <property type="entry name" value="Trimer_LpxA-like_sf"/>
</dbReference>
<dbReference type="InterPro" id="IPR005835">
    <property type="entry name" value="NTP_transferase_dom"/>
</dbReference>
<feature type="domain" description="Nucleotidyl transferase" evidence="3">
    <location>
        <begin position="16"/>
        <end position="146"/>
    </location>
</feature>
<dbReference type="CDD" id="cd04651">
    <property type="entry name" value="LbH_G1P_AT_C"/>
    <property type="match status" value="1"/>
</dbReference>
<dbReference type="PANTHER" id="PTHR43523:SF6">
    <property type="entry name" value="GLYCOGEN BIOSYNTHESIS PROTEIN GLGD"/>
    <property type="match status" value="1"/>
</dbReference>
<gene>
    <name evidence="5" type="ORF">HNQ44_002822</name>
</gene>
<name>A0A7W8FVZ1_9BACL</name>
<evidence type="ECO:0000313" key="5">
    <source>
        <dbReference type="EMBL" id="MBB5181357.1"/>
    </source>
</evidence>
<dbReference type="Gene3D" id="3.90.550.10">
    <property type="entry name" value="Spore Coat Polysaccharide Biosynthesis Protein SpsA, Chain A"/>
    <property type="match status" value="2"/>
</dbReference>
<accession>A0A7W8FVZ1</accession>
<comment type="similarity">
    <text evidence="1">Belongs to the bacterial/plant glucose-1-phosphate adenylyltransferase family.</text>
</comment>
<dbReference type="EMBL" id="JACHHE010000008">
    <property type="protein sequence ID" value="MBB5181357.1"/>
    <property type="molecule type" value="Genomic_DNA"/>
</dbReference>
<dbReference type="InterPro" id="IPR029044">
    <property type="entry name" value="Nucleotide-diphossugar_trans"/>
</dbReference>
<dbReference type="GO" id="GO:0005978">
    <property type="term" value="P:glycogen biosynthetic process"/>
    <property type="evidence" value="ECO:0007669"/>
    <property type="project" value="UniProtKB-KW"/>
</dbReference>
<organism evidence="5 6">
    <name type="scientific">Planococcus koreensis</name>
    <dbReference type="NCBI Taxonomy" id="112331"/>
    <lineage>
        <taxon>Bacteria</taxon>
        <taxon>Bacillati</taxon>
        <taxon>Bacillota</taxon>
        <taxon>Bacilli</taxon>
        <taxon>Bacillales</taxon>
        <taxon>Caryophanaceae</taxon>
        <taxon>Planococcus</taxon>
    </lineage>
</organism>
<dbReference type="GO" id="GO:0008878">
    <property type="term" value="F:glucose-1-phosphate adenylyltransferase activity"/>
    <property type="evidence" value="ECO:0007669"/>
    <property type="project" value="UniProtKB-EC"/>
</dbReference>
<dbReference type="Pfam" id="PF24894">
    <property type="entry name" value="Hexapep_GlmU"/>
    <property type="match status" value="1"/>
</dbReference>